<dbReference type="Proteomes" id="UP000731465">
    <property type="component" value="Unassembled WGS sequence"/>
</dbReference>
<comment type="caution">
    <text evidence="1">The sequence shown here is derived from an EMBL/GenBank/DDBJ whole genome shotgun (WGS) entry which is preliminary data.</text>
</comment>
<accession>A0ABS7DGP8</accession>
<proteinExistence type="predicted"/>
<dbReference type="EMBL" id="JAGFNY010000013">
    <property type="protein sequence ID" value="MBW7570276.1"/>
    <property type="molecule type" value="Genomic_DNA"/>
</dbReference>
<sequence>MTEQINRSVAAAISNNVLADRLNRRIQQLAETAPELFITREEAEAVGYSDNDVRSQQEIAEEDAEAELLLAAEEV</sequence>
<name>A0ABS7DGP8_9GAMM</name>
<organism evidence="1 2">
    <name type="scientific">Succinivibrio faecicola</name>
    <dbReference type="NCBI Taxonomy" id="2820300"/>
    <lineage>
        <taxon>Bacteria</taxon>
        <taxon>Pseudomonadati</taxon>
        <taxon>Pseudomonadota</taxon>
        <taxon>Gammaproteobacteria</taxon>
        <taxon>Aeromonadales</taxon>
        <taxon>Succinivibrionaceae</taxon>
        <taxon>Succinivibrio</taxon>
    </lineage>
</organism>
<dbReference type="RefSeq" id="WP_219937497.1">
    <property type="nucleotide sequence ID" value="NZ_JAGFNY010000013.1"/>
</dbReference>
<keyword evidence="2" id="KW-1185">Reference proteome</keyword>
<gene>
    <name evidence="1" type="ORF">J5V48_05135</name>
</gene>
<reference evidence="1 2" key="1">
    <citation type="submission" date="2021-03" db="EMBL/GenBank/DDBJ databases">
        <title>Succinivibrio sp. nov. isolated from feces of cow.</title>
        <authorList>
            <person name="Choi J.-Y."/>
        </authorList>
    </citation>
    <scope>NUCLEOTIDE SEQUENCE [LARGE SCALE GENOMIC DNA]</scope>
    <source>
        <strain evidence="1 2">AGMB01872</strain>
    </source>
</reference>
<evidence type="ECO:0000313" key="2">
    <source>
        <dbReference type="Proteomes" id="UP000731465"/>
    </source>
</evidence>
<evidence type="ECO:0000313" key="1">
    <source>
        <dbReference type="EMBL" id="MBW7570276.1"/>
    </source>
</evidence>
<protein>
    <submittedName>
        <fullName evidence="1">Uncharacterized protein</fullName>
    </submittedName>
</protein>